<name>A0A3E3K4N9_9FIRM</name>
<keyword evidence="1" id="KW-0472">Membrane</keyword>
<feature type="transmembrane region" description="Helical" evidence="1">
    <location>
        <begin position="217"/>
        <end position="235"/>
    </location>
</feature>
<feature type="transmembrane region" description="Helical" evidence="1">
    <location>
        <begin position="241"/>
        <end position="257"/>
    </location>
</feature>
<reference evidence="3 4" key="1">
    <citation type="submission" date="2018-08" db="EMBL/GenBank/DDBJ databases">
        <title>A genome reference for cultivated species of the human gut microbiota.</title>
        <authorList>
            <person name="Zou Y."/>
            <person name="Xue W."/>
            <person name="Luo G."/>
        </authorList>
    </citation>
    <scope>NUCLEOTIDE SEQUENCE [LARGE SCALE GENOMIC DNA]</scope>
    <source>
        <strain evidence="3 4">AF37-2AT</strain>
    </source>
</reference>
<gene>
    <name evidence="3" type="ORF">DW016_05690</name>
</gene>
<organism evidence="3 4">
    <name type="scientific">Sellimonas intestinalis</name>
    <dbReference type="NCBI Taxonomy" id="1653434"/>
    <lineage>
        <taxon>Bacteria</taxon>
        <taxon>Bacillati</taxon>
        <taxon>Bacillota</taxon>
        <taxon>Clostridia</taxon>
        <taxon>Lachnospirales</taxon>
        <taxon>Lachnospiraceae</taxon>
        <taxon>Sellimonas</taxon>
    </lineage>
</organism>
<feature type="domain" description="Acyltransferase 3" evidence="2">
    <location>
        <begin position="5"/>
        <end position="297"/>
    </location>
</feature>
<dbReference type="PANTHER" id="PTHR23028">
    <property type="entry name" value="ACETYLTRANSFERASE"/>
    <property type="match status" value="1"/>
</dbReference>
<dbReference type="GO" id="GO:0016020">
    <property type="term" value="C:membrane"/>
    <property type="evidence" value="ECO:0007669"/>
    <property type="project" value="TreeGrafter"/>
</dbReference>
<keyword evidence="4" id="KW-1185">Reference proteome</keyword>
<evidence type="ECO:0000256" key="1">
    <source>
        <dbReference type="SAM" id="Phobius"/>
    </source>
</evidence>
<feature type="transmembrane region" description="Helical" evidence="1">
    <location>
        <begin position="12"/>
        <end position="39"/>
    </location>
</feature>
<feature type="transmembrane region" description="Helical" evidence="1">
    <location>
        <begin position="178"/>
        <end position="196"/>
    </location>
</feature>
<dbReference type="Pfam" id="PF01757">
    <property type="entry name" value="Acyl_transf_3"/>
    <property type="match status" value="1"/>
</dbReference>
<comment type="caution">
    <text evidence="3">The sequence shown here is derived from an EMBL/GenBank/DDBJ whole genome shotgun (WGS) entry which is preliminary data.</text>
</comment>
<evidence type="ECO:0000313" key="4">
    <source>
        <dbReference type="Proteomes" id="UP000261080"/>
    </source>
</evidence>
<keyword evidence="3" id="KW-0012">Acyltransferase</keyword>
<feature type="transmembrane region" description="Helical" evidence="1">
    <location>
        <begin position="155"/>
        <end position="172"/>
    </location>
</feature>
<dbReference type="EMBL" id="QVLX01000002">
    <property type="protein sequence ID" value="RGE88990.1"/>
    <property type="molecule type" value="Genomic_DNA"/>
</dbReference>
<feature type="transmembrane region" description="Helical" evidence="1">
    <location>
        <begin position="128"/>
        <end position="148"/>
    </location>
</feature>
<dbReference type="OrthoDB" id="290051at2"/>
<keyword evidence="1" id="KW-1133">Transmembrane helix</keyword>
<feature type="transmembrane region" description="Helical" evidence="1">
    <location>
        <begin position="76"/>
        <end position="97"/>
    </location>
</feature>
<dbReference type="PANTHER" id="PTHR23028:SF53">
    <property type="entry name" value="ACYL_TRANSF_3 DOMAIN-CONTAINING PROTEIN"/>
    <property type="match status" value="1"/>
</dbReference>
<dbReference type="InterPro" id="IPR050879">
    <property type="entry name" value="Acyltransferase_3"/>
</dbReference>
<sequence>MERNKQIDGLRGITILLIAIFHLFCRYREIYCGYTIWYLKWMGDFGNSIFLLISSYFLIGIIGKKIHLKKFISKKIVRLWPSYIVAITVIMVSTHFFSLPGRTCSWKDYLLNVVFLNGFLGHAYVDGAHWYITALIGATITVAIIKYYQIEEYSLTYVAWLFLEGISGLLGITPLNQILGSSYAPIICIGIAIHIMQQKGYKIRGLLKIREYALREYFNNNKWFFLCIICYGYLFLRKGRLSFICLCMALPVFLLAIKKKMVFLENSVVRFMGMISYPFYLIHQNLAYLIEYNVSNRFDKIPLNFVAGGGVSYGAFNRYRSVLYG</sequence>
<evidence type="ECO:0000259" key="2">
    <source>
        <dbReference type="Pfam" id="PF01757"/>
    </source>
</evidence>
<dbReference type="AlphaFoldDB" id="A0A3E3K4N9"/>
<keyword evidence="1" id="KW-0812">Transmembrane</keyword>
<evidence type="ECO:0000313" key="3">
    <source>
        <dbReference type="EMBL" id="RGE88990.1"/>
    </source>
</evidence>
<accession>A0A3E3K4N9</accession>
<dbReference type="GO" id="GO:0000271">
    <property type="term" value="P:polysaccharide biosynthetic process"/>
    <property type="evidence" value="ECO:0007669"/>
    <property type="project" value="TreeGrafter"/>
</dbReference>
<dbReference type="InterPro" id="IPR002656">
    <property type="entry name" value="Acyl_transf_3_dom"/>
</dbReference>
<keyword evidence="3" id="KW-0808">Transferase</keyword>
<dbReference type="RefSeq" id="WP_117493387.1">
    <property type="nucleotide sequence ID" value="NZ_JBKUMW010000001.1"/>
</dbReference>
<proteinExistence type="predicted"/>
<protein>
    <submittedName>
        <fullName evidence="3">Acyltransferase</fullName>
    </submittedName>
</protein>
<dbReference type="GO" id="GO:0016747">
    <property type="term" value="F:acyltransferase activity, transferring groups other than amino-acyl groups"/>
    <property type="evidence" value="ECO:0007669"/>
    <property type="project" value="InterPro"/>
</dbReference>
<dbReference type="Proteomes" id="UP000261080">
    <property type="component" value="Unassembled WGS sequence"/>
</dbReference>
<feature type="transmembrane region" description="Helical" evidence="1">
    <location>
        <begin position="45"/>
        <end position="64"/>
    </location>
</feature>